<dbReference type="EMBL" id="JBHSMU010000015">
    <property type="protein sequence ID" value="MFC5462228.1"/>
    <property type="molecule type" value="Genomic_DNA"/>
</dbReference>
<dbReference type="RefSeq" id="WP_379785676.1">
    <property type="nucleotide sequence ID" value="NZ_JBHSMU010000015.1"/>
</dbReference>
<organism evidence="6 7">
    <name type="scientific">Massilia niabensis</name>
    <dbReference type="NCBI Taxonomy" id="544910"/>
    <lineage>
        <taxon>Bacteria</taxon>
        <taxon>Pseudomonadati</taxon>
        <taxon>Pseudomonadota</taxon>
        <taxon>Betaproteobacteria</taxon>
        <taxon>Burkholderiales</taxon>
        <taxon>Oxalobacteraceae</taxon>
        <taxon>Telluria group</taxon>
        <taxon>Massilia</taxon>
    </lineage>
</organism>
<dbReference type="PANTHER" id="PTHR30126:SF91">
    <property type="entry name" value="LYSR FAMILY TRANSCRIPTIONAL REGULATOR"/>
    <property type="match status" value="1"/>
</dbReference>
<dbReference type="SUPFAM" id="SSF46785">
    <property type="entry name" value="Winged helix' DNA-binding domain"/>
    <property type="match status" value="1"/>
</dbReference>
<comment type="similarity">
    <text evidence="1">Belongs to the LysR transcriptional regulatory family.</text>
</comment>
<name>A0ABW0L8M7_9BURK</name>
<feature type="domain" description="HTH lysR-type" evidence="5">
    <location>
        <begin position="3"/>
        <end position="60"/>
    </location>
</feature>
<dbReference type="InterPro" id="IPR036390">
    <property type="entry name" value="WH_DNA-bd_sf"/>
</dbReference>
<evidence type="ECO:0000256" key="1">
    <source>
        <dbReference type="ARBA" id="ARBA00009437"/>
    </source>
</evidence>
<gene>
    <name evidence="6" type="ORF">ACFPN5_20665</name>
</gene>
<evidence type="ECO:0000259" key="5">
    <source>
        <dbReference type="PROSITE" id="PS50931"/>
    </source>
</evidence>
<dbReference type="PROSITE" id="PS50931">
    <property type="entry name" value="HTH_LYSR"/>
    <property type="match status" value="1"/>
</dbReference>
<dbReference type="InterPro" id="IPR000847">
    <property type="entry name" value="LysR_HTH_N"/>
</dbReference>
<dbReference type="Pfam" id="PF00126">
    <property type="entry name" value="HTH_1"/>
    <property type="match status" value="1"/>
</dbReference>
<evidence type="ECO:0000313" key="6">
    <source>
        <dbReference type="EMBL" id="MFC5462228.1"/>
    </source>
</evidence>
<evidence type="ECO:0000256" key="2">
    <source>
        <dbReference type="ARBA" id="ARBA00023015"/>
    </source>
</evidence>
<dbReference type="Proteomes" id="UP001596050">
    <property type="component" value="Unassembled WGS sequence"/>
</dbReference>
<keyword evidence="3" id="KW-0238">DNA-binding</keyword>
<protein>
    <submittedName>
        <fullName evidence="6">LysR family transcriptional regulator</fullName>
    </submittedName>
</protein>
<keyword evidence="4" id="KW-0804">Transcription</keyword>
<dbReference type="Gene3D" id="3.40.190.290">
    <property type="match status" value="1"/>
</dbReference>
<evidence type="ECO:0000313" key="7">
    <source>
        <dbReference type="Proteomes" id="UP001596050"/>
    </source>
</evidence>
<dbReference type="SUPFAM" id="SSF53850">
    <property type="entry name" value="Periplasmic binding protein-like II"/>
    <property type="match status" value="1"/>
</dbReference>
<keyword evidence="7" id="KW-1185">Reference proteome</keyword>
<sequence length="310" mass="33516">MAFDLDNMNAFLAAIDHGSFSAAARSLRRVPSAVSMAIANLEAELDLQLFDRSSREPKPTAQALALLPQARLLAEQLHRLNIHALSLTQGLETSLTIALLPELLAARPWSAALATLAIEHPGLTVEVLTAPQADALGMLHSGRADLALVFERYGVGAHEAFQEVGEERLVAVVAPGHAMLAGGRRPVRDADLLQERQIVVAGRDIDQVDKRIAISRLQWKTDSPAAALALVKAGLGWAWLPAGFVQAPLQQGELVEMPLDNLTNVLRFFVDVVWSAERPLGTAAARFVALLNQERREVASHCRPLPASPY</sequence>
<evidence type="ECO:0000256" key="3">
    <source>
        <dbReference type="ARBA" id="ARBA00023125"/>
    </source>
</evidence>
<reference evidence="7" key="1">
    <citation type="journal article" date="2019" name="Int. J. Syst. Evol. Microbiol.">
        <title>The Global Catalogue of Microorganisms (GCM) 10K type strain sequencing project: providing services to taxonomists for standard genome sequencing and annotation.</title>
        <authorList>
            <consortium name="The Broad Institute Genomics Platform"/>
            <consortium name="The Broad Institute Genome Sequencing Center for Infectious Disease"/>
            <person name="Wu L."/>
            <person name="Ma J."/>
        </authorList>
    </citation>
    <scope>NUCLEOTIDE SEQUENCE [LARGE SCALE GENOMIC DNA]</scope>
    <source>
        <strain evidence="7">KACC 12649</strain>
    </source>
</reference>
<proteinExistence type="inferred from homology"/>
<dbReference type="Pfam" id="PF03466">
    <property type="entry name" value="LysR_substrate"/>
    <property type="match status" value="1"/>
</dbReference>
<comment type="caution">
    <text evidence="6">The sequence shown here is derived from an EMBL/GenBank/DDBJ whole genome shotgun (WGS) entry which is preliminary data.</text>
</comment>
<dbReference type="Gene3D" id="1.10.10.10">
    <property type="entry name" value="Winged helix-like DNA-binding domain superfamily/Winged helix DNA-binding domain"/>
    <property type="match status" value="1"/>
</dbReference>
<accession>A0ABW0L8M7</accession>
<dbReference type="PANTHER" id="PTHR30126">
    <property type="entry name" value="HTH-TYPE TRANSCRIPTIONAL REGULATOR"/>
    <property type="match status" value="1"/>
</dbReference>
<keyword evidence="2" id="KW-0805">Transcription regulation</keyword>
<dbReference type="InterPro" id="IPR036388">
    <property type="entry name" value="WH-like_DNA-bd_sf"/>
</dbReference>
<dbReference type="InterPro" id="IPR005119">
    <property type="entry name" value="LysR_subst-bd"/>
</dbReference>
<evidence type="ECO:0000256" key="4">
    <source>
        <dbReference type="ARBA" id="ARBA00023163"/>
    </source>
</evidence>